<dbReference type="AlphaFoldDB" id="U5VTH3"/>
<dbReference type="KEGG" id="afs:AFR_03360"/>
<dbReference type="PANTHER" id="PTHR35176:SF4">
    <property type="entry name" value="PYRIDOXAMINE 5'-PHOSPHATE OXIDASE-RELATED FMN-BINDING"/>
    <property type="match status" value="1"/>
</dbReference>
<evidence type="ECO:0000313" key="3">
    <source>
        <dbReference type="EMBL" id="AGZ38961.1"/>
    </source>
</evidence>
<dbReference type="HOGENOM" id="CLU_115408_0_0_11"/>
<organism evidence="3 4">
    <name type="scientific">Actinoplanes friuliensis DSM 7358</name>
    <dbReference type="NCBI Taxonomy" id="1246995"/>
    <lineage>
        <taxon>Bacteria</taxon>
        <taxon>Bacillati</taxon>
        <taxon>Actinomycetota</taxon>
        <taxon>Actinomycetes</taxon>
        <taxon>Micromonosporales</taxon>
        <taxon>Micromonosporaceae</taxon>
        <taxon>Actinoplanes</taxon>
    </lineage>
</organism>
<dbReference type="Proteomes" id="UP000017746">
    <property type="component" value="Chromosome"/>
</dbReference>
<evidence type="ECO:0000259" key="2">
    <source>
        <dbReference type="Pfam" id="PF01243"/>
    </source>
</evidence>
<evidence type="ECO:0000256" key="1">
    <source>
        <dbReference type="ARBA" id="ARBA00023002"/>
    </source>
</evidence>
<dbReference type="InterPro" id="IPR052019">
    <property type="entry name" value="F420H2_bilvrd_red/Heme_oxyg"/>
</dbReference>
<dbReference type="GO" id="GO:0070967">
    <property type="term" value="F:coenzyme F420 binding"/>
    <property type="evidence" value="ECO:0007669"/>
    <property type="project" value="TreeGrafter"/>
</dbReference>
<dbReference type="STRING" id="1246995.AFR_03360"/>
<dbReference type="Pfam" id="PF01243">
    <property type="entry name" value="PNPOx_N"/>
    <property type="match status" value="1"/>
</dbReference>
<sequence length="166" mass="18271">MTAPIVEFNEGFSEPGAGPVPWADVDDLLTKSEMFWLSTVRGDGRPHVTPLPTVWLDNILHFCAGDQEQKTKNLLGRPACVLTTGTNDLHSGVDVVVEGVAERITDHARLVELAALWKSKLDWDYVVGEDAFGDGAGRTGLVFGVRPRKVLSFGKNPYTQTRYRFA</sequence>
<dbReference type="GO" id="GO:0016627">
    <property type="term" value="F:oxidoreductase activity, acting on the CH-CH group of donors"/>
    <property type="evidence" value="ECO:0007669"/>
    <property type="project" value="TreeGrafter"/>
</dbReference>
<name>U5VTH3_9ACTN</name>
<dbReference type="InterPro" id="IPR012349">
    <property type="entry name" value="Split_barrel_FMN-bd"/>
</dbReference>
<dbReference type="OrthoDB" id="157302at2"/>
<dbReference type="InterPro" id="IPR011576">
    <property type="entry name" value="Pyridox_Oxase_N"/>
</dbReference>
<dbReference type="PATRIC" id="fig|1246995.3.peg.676"/>
<protein>
    <submittedName>
        <fullName evidence="3">Pyridoxamine 5'-phosphate oxidase-related FMN-binding protein</fullName>
    </submittedName>
</protein>
<proteinExistence type="predicted"/>
<keyword evidence="1" id="KW-0560">Oxidoreductase</keyword>
<dbReference type="PANTHER" id="PTHR35176">
    <property type="entry name" value="HEME OXYGENASE HI_0854-RELATED"/>
    <property type="match status" value="1"/>
</dbReference>
<dbReference type="RefSeq" id="WP_023357904.1">
    <property type="nucleotide sequence ID" value="NC_022657.1"/>
</dbReference>
<gene>
    <name evidence="3" type="ORF">AFR_03360</name>
</gene>
<dbReference type="eggNOG" id="COG3467">
    <property type="taxonomic scope" value="Bacteria"/>
</dbReference>
<reference evidence="3 4" key="1">
    <citation type="journal article" date="2014" name="J. Biotechnol.">
        <title>Complete genome sequence of the actinobacterium Actinoplanes friuliensis HAG 010964, producer of the lipopeptide antibiotic friulimycin.</title>
        <authorList>
            <person name="Ruckert C."/>
            <person name="Szczepanowski R."/>
            <person name="Albersmeier A."/>
            <person name="Goesmann A."/>
            <person name="Fischer N."/>
            <person name="Steinkamper A."/>
            <person name="Puhler A."/>
            <person name="Biener R."/>
            <person name="Schwartz D."/>
            <person name="Kalinowski J."/>
        </authorList>
    </citation>
    <scope>NUCLEOTIDE SEQUENCE [LARGE SCALE GENOMIC DNA]</scope>
    <source>
        <strain evidence="3 4">DSM 7358</strain>
    </source>
</reference>
<dbReference type="SUPFAM" id="SSF50475">
    <property type="entry name" value="FMN-binding split barrel"/>
    <property type="match status" value="1"/>
</dbReference>
<accession>U5VTH3</accession>
<dbReference type="EMBL" id="CP006272">
    <property type="protein sequence ID" value="AGZ38961.1"/>
    <property type="molecule type" value="Genomic_DNA"/>
</dbReference>
<feature type="domain" description="Pyridoxamine 5'-phosphate oxidase N-terminal" evidence="2">
    <location>
        <begin position="25"/>
        <end position="118"/>
    </location>
</feature>
<keyword evidence="4" id="KW-1185">Reference proteome</keyword>
<dbReference type="GO" id="GO:0005829">
    <property type="term" value="C:cytosol"/>
    <property type="evidence" value="ECO:0007669"/>
    <property type="project" value="TreeGrafter"/>
</dbReference>
<evidence type="ECO:0000313" key="4">
    <source>
        <dbReference type="Proteomes" id="UP000017746"/>
    </source>
</evidence>
<dbReference type="Gene3D" id="2.30.110.10">
    <property type="entry name" value="Electron Transport, Fmn-binding Protein, Chain A"/>
    <property type="match status" value="1"/>
</dbReference>